<sequence length="88" mass="10191">ILVSMITPLHDTHNNNTLHESAYHTLDGPRAAAGDAYNYIEDIFSDKYNEFTAQDYFSLNTFVGSNSYDEKSKNFHSRIKNYVEVFYL</sequence>
<protein>
    <submittedName>
        <fullName evidence="1">Uncharacterized protein</fullName>
    </submittedName>
</protein>
<gene>
    <name evidence="1" type="ORF">S01H4_51827</name>
</gene>
<dbReference type="EMBL" id="BART01029556">
    <property type="protein sequence ID" value="GAH08173.1"/>
    <property type="molecule type" value="Genomic_DNA"/>
</dbReference>
<organism evidence="1">
    <name type="scientific">marine sediment metagenome</name>
    <dbReference type="NCBI Taxonomy" id="412755"/>
    <lineage>
        <taxon>unclassified sequences</taxon>
        <taxon>metagenomes</taxon>
        <taxon>ecological metagenomes</taxon>
    </lineage>
</organism>
<accession>X1EHP6</accession>
<reference evidence="1" key="1">
    <citation type="journal article" date="2014" name="Front. Microbiol.">
        <title>High frequency of phylogenetically diverse reductive dehalogenase-homologous genes in deep subseafloor sedimentary metagenomes.</title>
        <authorList>
            <person name="Kawai M."/>
            <person name="Futagami T."/>
            <person name="Toyoda A."/>
            <person name="Takaki Y."/>
            <person name="Nishi S."/>
            <person name="Hori S."/>
            <person name="Arai W."/>
            <person name="Tsubouchi T."/>
            <person name="Morono Y."/>
            <person name="Uchiyama I."/>
            <person name="Ito T."/>
            <person name="Fujiyama A."/>
            <person name="Inagaki F."/>
            <person name="Takami H."/>
        </authorList>
    </citation>
    <scope>NUCLEOTIDE SEQUENCE</scope>
    <source>
        <strain evidence="1">Expedition CK06-06</strain>
    </source>
</reference>
<proteinExistence type="predicted"/>
<comment type="caution">
    <text evidence="1">The sequence shown here is derived from an EMBL/GenBank/DDBJ whole genome shotgun (WGS) entry which is preliminary data.</text>
</comment>
<name>X1EHP6_9ZZZZ</name>
<evidence type="ECO:0000313" key="1">
    <source>
        <dbReference type="EMBL" id="GAH08173.1"/>
    </source>
</evidence>
<feature type="non-terminal residue" evidence="1">
    <location>
        <position position="1"/>
    </location>
</feature>
<dbReference type="AlphaFoldDB" id="X1EHP6"/>